<organism evidence="6">
    <name type="scientific">Lichen partiti-like RNA virus sp</name>
    <dbReference type="NCBI Taxonomy" id="2726938"/>
    <lineage>
        <taxon>Viruses</taxon>
        <taxon>Riboviria</taxon>
        <taxon>Orthornavirae</taxon>
        <taxon>Pisuviricota</taxon>
        <taxon>Duplopiviricetes</taxon>
        <taxon>Durnavirales</taxon>
        <taxon>Partitiviridae</taxon>
    </lineage>
</organism>
<reference evidence="6" key="1">
    <citation type="submission" date="2020-03" db="EMBL/GenBank/DDBJ databases">
        <title>Diverged and active partitiviruses in Lichen.</title>
        <authorList>
            <person name="Urayama S."/>
            <person name="Takaki Y."/>
            <person name="Nunoura T."/>
        </authorList>
    </citation>
    <scope>NUCLEOTIDE SEQUENCE</scope>
    <source>
        <strain evidence="6">2019Feb-04-03</strain>
    </source>
</reference>
<dbReference type="Pfam" id="PF00680">
    <property type="entry name" value="RdRP_1"/>
    <property type="match status" value="1"/>
</dbReference>
<evidence type="ECO:0000256" key="3">
    <source>
        <dbReference type="ARBA" id="ARBA00022695"/>
    </source>
</evidence>
<evidence type="ECO:0000259" key="5">
    <source>
        <dbReference type="Pfam" id="PF00680"/>
    </source>
</evidence>
<dbReference type="GO" id="GO:0003968">
    <property type="term" value="F:RNA-directed RNA polymerase activity"/>
    <property type="evidence" value="ECO:0007669"/>
    <property type="project" value="UniProtKB-KW"/>
</dbReference>
<evidence type="ECO:0000256" key="1">
    <source>
        <dbReference type="ARBA" id="ARBA00022484"/>
    </source>
</evidence>
<protein>
    <submittedName>
        <fullName evidence="6">Putative RNA-dependent RNA polymerase</fullName>
    </submittedName>
</protein>
<dbReference type="GO" id="GO:0006351">
    <property type="term" value="P:DNA-templated transcription"/>
    <property type="evidence" value="ECO:0007669"/>
    <property type="project" value="InterPro"/>
</dbReference>
<dbReference type="EMBL" id="LC533400">
    <property type="protein sequence ID" value="BCD56389.1"/>
    <property type="molecule type" value="Genomic_RNA"/>
</dbReference>
<dbReference type="SUPFAM" id="SSF56672">
    <property type="entry name" value="DNA/RNA polymerases"/>
    <property type="match status" value="1"/>
</dbReference>
<accession>A0A6J4CVH9</accession>
<evidence type="ECO:0000313" key="6">
    <source>
        <dbReference type="EMBL" id="BCD56389.1"/>
    </source>
</evidence>
<name>A0A6J4CVH9_9VIRU</name>
<dbReference type="GO" id="GO:0003723">
    <property type="term" value="F:RNA binding"/>
    <property type="evidence" value="ECO:0007669"/>
    <property type="project" value="InterPro"/>
</dbReference>
<evidence type="ECO:0000256" key="2">
    <source>
        <dbReference type="ARBA" id="ARBA00022679"/>
    </source>
</evidence>
<keyword evidence="1 6" id="KW-0696">RNA-directed RNA polymerase</keyword>
<dbReference type="InterPro" id="IPR043502">
    <property type="entry name" value="DNA/RNA_pol_sf"/>
</dbReference>
<evidence type="ECO:0000256" key="4">
    <source>
        <dbReference type="ARBA" id="ARBA00022953"/>
    </source>
</evidence>
<gene>
    <name evidence="6" type="primary">RdRp</name>
</gene>
<proteinExistence type="predicted"/>
<keyword evidence="3" id="KW-0548">Nucleotidyltransferase</keyword>
<dbReference type="InterPro" id="IPR001205">
    <property type="entry name" value="RNA-dir_pol_C"/>
</dbReference>
<feature type="domain" description="RNA-directed RNA polymerase C-terminal" evidence="5">
    <location>
        <begin position="196"/>
        <end position="455"/>
    </location>
</feature>
<sequence>MNPTNIKLIGKGKPYPLHERLGLNYQCYNIVVKGLNKFLSPDNVLNVVYGYRRSKMSEEKLVEDYFRGDVPYHKVKKDRHYYAALDKMDKLFAPKHKLYPVHYADLRFYPWTLPTSVEAPFSESEWHKKVVDVKYRRGLIQDTRMTFHNLYNEVFVHNRTTFHRIKDGLTTDIYGRDAKYWNTAHARSHLVGATDPDKIRMVFGVPKLLLMAEMSFVWPIFNHLLNLEQHSPMLWGFETFKGGWYKLRKYFSQFHPRLKTFLSLDWSQFDKRARFEVIDDIHSRWRNWFDFSRYWPTHWYPDAETDDWRIENLWNWMCNAIKHTPDKLPNGNLYQRQHSGIASGFLQTQFLDSCYNTVMVLTTLSRMGYDIDKIIIKVQGDDSLVGLLTTIPEIVHQSFLDTFARYAEEYFGAILSTKKSKIHNSLEHVHVLGFKNNNGHPYRDENELLASLLHPERGMDQPRLMARTIGISYANCGVSTSVYAVCEDIYEYLKSHNFNPNESGIPDMIKYLYIDQDLPAYLSTELKFPTFFETFKDLTNTSFRSEAQKSRLWPLDHFIY</sequence>
<keyword evidence="4" id="KW-0693">Viral RNA replication</keyword>
<keyword evidence="2" id="KW-0808">Transferase</keyword>